<sequence length="397" mass="43493">MDNQTTNPSIQPQPPPIISATTPFNKTVFFVAGGFLFILMVTSLILFLGKKSSRQNETNNPTGKNNLFVEDLLKYDKDGDGDGYPDFIETAVGLDETISEEVRCQQNSCDVNLQTNSQKRNVLIILDASGSMDIMINGQKRMDLAKQAIKDYVSQSSTTTNVGLMIYGHKGSNSLADKAVSCATSEIIGQIGTVTSQNIDGILTPIKSTGWTLMGKAVNEAVNAFIGKQGQKNEIIIVTDGEETCDSDPVTAARNIKNSSLDVSVNVIGFAVDSGASSSLVQIANSGGGSFVTASNGEELDQKFKDLYQKGLQAYEFTKCKGSELETINKCNQDAYNRVDQYIQIEKKKYFDKSMSLNEYQRLSDLSSKLFKQLMSLRNNTLKKFQQSTDDVHDKAF</sequence>
<organism evidence="3 4">
    <name type="scientific">Candidatus Nomurabacteria bacterium CG22_combo_CG10-13_8_21_14_all_32_8</name>
    <dbReference type="NCBI Taxonomy" id="1974732"/>
    <lineage>
        <taxon>Bacteria</taxon>
        <taxon>Candidatus Nomuraibacteriota</taxon>
    </lineage>
</organism>
<evidence type="ECO:0000256" key="1">
    <source>
        <dbReference type="SAM" id="Phobius"/>
    </source>
</evidence>
<evidence type="ECO:0000313" key="3">
    <source>
        <dbReference type="EMBL" id="PIP69055.1"/>
    </source>
</evidence>
<comment type="caution">
    <text evidence="3">The sequence shown here is derived from an EMBL/GenBank/DDBJ whole genome shotgun (WGS) entry which is preliminary data.</text>
</comment>
<feature type="transmembrane region" description="Helical" evidence="1">
    <location>
        <begin position="28"/>
        <end position="48"/>
    </location>
</feature>
<dbReference type="EMBL" id="PCTI01000018">
    <property type="protein sequence ID" value="PIP69055.1"/>
    <property type="molecule type" value="Genomic_DNA"/>
</dbReference>
<protein>
    <recommendedName>
        <fullName evidence="2">VWFA domain-containing protein</fullName>
    </recommendedName>
</protein>
<dbReference type="InterPro" id="IPR051173">
    <property type="entry name" value="Ca_channel_alpha-2/delta"/>
</dbReference>
<dbReference type="PROSITE" id="PS50234">
    <property type="entry name" value="VWFA"/>
    <property type="match status" value="1"/>
</dbReference>
<dbReference type="SUPFAM" id="SSF53300">
    <property type="entry name" value="vWA-like"/>
    <property type="match status" value="1"/>
</dbReference>
<evidence type="ECO:0000313" key="4">
    <source>
        <dbReference type="Proteomes" id="UP000229176"/>
    </source>
</evidence>
<dbReference type="InterPro" id="IPR002035">
    <property type="entry name" value="VWF_A"/>
</dbReference>
<accession>A0A2H0CGJ9</accession>
<keyword evidence="1" id="KW-1133">Transmembrane helix</keyword>
<gene>
    <name evidence="3" type="ORF">COW91_01460</name>
</gene>
<proteinExistence type="predicted"/>
<reference evidence="3 4" key="1">
    <citation type="submission" date="2017-09" db="EMBL/GenBank/DDBJ databases">
        <title>Depth-based differentiation of microbial function through sediment-hosted aquifers and enrichment of novel symbionts in the deep terrestrial subsurface.</title>
        <authorList>
            <person name="Probst A.J."/>
            <person name="Ladd B."/>
            <person name="Jarett J.K."/>
            <person name="Geller-Mcgrath D.E."/>
            <person name="Sieber C.M."/>
            <person name="Emerson J.B."/>
            <person name="Anantharaman K."/>
            <person name="Thomas B.C."/>
            <person name="Malmstrom R."/>
            <person name="Stieglmeier M."/>
            <person name="Klingl A."/>
            <person name="Woyke T."/>
            <person name="Ryan C.M."/>
            <person name="Banfield J.F."/>
        </authorList>
    </citation>
    <scope>NUCLEOTIDE SEQUENCE [LARGE SCALE GENOMIC DNA]</scope>
    <source>
        <strain evidence="3">CG22_combo_CG10-13_8_21_14_all_32_8</strain>
    </source>
</reference>
<dbReference type="Pfam" id="PF00092">
    <property type="entry name" value="VWA"/>
    <property type="match status" value="1"/>
</dbReference>
<dbReference type="Gene3D" id="3.40.50.410">
    <property type="entry name" value="von Willebrand factor, type A domain"/>
    <property type="match status" value="1"/>
</dbReference>
<keyword evidence="1" id="KW-0472">Membrane</keyword>
<feature type="domain" description="VWFA" evidence="2">
    <location>
        <begin position="121"/>
        <end position="307"/>
    </location>
</feature>
<name>A0A2H0CGJ9_9BACT</name>
<dbReference type="Proteomes" id="UP000229176">
    <property type="component" value="Unassembled WGS sequence"/>
</dbReference>
<evidence type="ECO:0000259" key="2">
    <source>
        <dbReference type="PROSITE" id="PS50234"/>
    </source>
</evidence>
<dbReference type="SMART" id="SM00327">
    <property type="entry name" value="VWA"/>
    <property type="match status" value="1"/>
</dbReference>
<dbReference type="AlphaFoldDB" id="A0A2H0CGJ9"/>
<dbReference type="InterPro" id="IPR036465">
    <property type="entry name" value="vWFA_dom_sf"/>
</dbReference>
<dbReference type="PANTHER" id="PTHR10166:SF37">
    <property type="entry name" value="STOLID, ISOFORM H"/>
    <property type="match status" value="1"/>
</dbReference>
<keyword evidence="1" id="KW-0812">Transmembrane</keyword>
<dbReference type="PANTHER" id="PTHR10166">
    <property type="entry name" value="VOLTAGE-DEPENDENT CALCIUM CHANNEL SUBUNIT ALPHA-2/DELTA-RELATED"/>
    <property type="match status" value="1"/>
</dbReference>